<evidence type="ECO:0000313" key="3">
    <source>
        <dbReference type="Proteomes" id="UP001148299"/>
    </source>
</evidence>
<evidence type="ECO:0000256" key="1">
    <source>
        <dbReference type="SAM" id="MobiDB-lite"/>
    </source>
</evidence>
<keyword evidence="3" id="KW-1185">Reference proteome</keyword>
<evidence type="ECO:0000313" key="2">
    <source>
        <dbReference type="EMBL" id="KAJ5362479.1"/>
    </source>
</evidence>
<comment type="caution">
    <text evidence="2">The sequence shown here is derived from an EMBL/GenBank/DDBJ whole genome shotgun (WGS) entry which is preliminary data.</text>
</comment>
<proteinExistence type="predicted"/>
<dbReference type="AlphaFoldDB" id="A0A9W9RP53"/>
<protein>
    <submittedName>
        <fullName evidence="2">Uncharacterized protein</fullName>
    </submittedName>
</protein>
<sequence>MSTSTTQHLHRPKLQTNPRYLPTCIIANVPNKSHSISQSKKRTNKDGIGEYDRELGDSSQGMLHYFTDPGYGESVPGSHARGWKWTDFDLAWGLGWRSGWDISGWDIWKWSVSRLAHDQEIED</sequence>
<name>A0A9W9RP53_PENBR</name>
<dbReference type="Proteomes" id="UP001148299">
    <property type="component" value="Unassembled WGS sequence"/>
</dbReference>
<dbReference type="EMBL" id="JAPZBR010000002">
    <property type="protein sequence ID" value="KAJ5362479.1"/>
    <property type="molecule type" value="Genomic_DNA"/>
</dbReference>
<reference evidence="2" key="1">
    <citation type="submission" date="2022-12" db="EMBL/GenBank/DDBJ databases">
        <authorList>
            <person name="Petersen C."/>
        </authorList>
    </citation>
    <scope>NUCLEOTIDE SEQUENCE</scope>
    <source>
        <strain evidence="2">IBT 35675</strain>
    </source>
</reference>
<organism evidence="2 3">
    <name type="scientific">Penicillium brevicompactum</name>
    <dbReference type="NCBI Taxonomy" id="5074"/>
    <lineage>
        <taxon>Eukaryota</taxon>
        <taxon>Fungi</taxon>
        <taxon>Dikarya</taxon>
        <taxon>Ascomycota</taxon>
        <taxon>Pezizomycotina</taxon>
        <taxon>Eurotiomycetes</taxon>
        <taxon>Eurotiomycetidae</taxon>
        <taxon>Eurotiales</taxon>
        <taxon>Aspergillaceae</taxon>
        <taxon>Penicillium</taxon>
    </lineage>
</organism>
<feature type="region of interest" description="Disordered" evidence="1">
    <location>
        <begin position="32"/>
        <end position="53"/>
    </location>
</feature>
<reference evidence="2" key="2">
    <citation type="journal article" date="2023" name="IMA Fungus">
        <title>Comparative genomic study of the Penicillium genus elucidates a diverse pangenome and 15 lateral gene transfer events.</title>
        <authorList>
            <person name="Petersen C."/>
            <person name="Sorensen T."/>
            <person name="Nielsen M.R."/>
            <person name="Sondergaard T.E."/>
            <person name="Sorensen J.L."/>
            <person name="Fitzpatrick D.A."/>
            <person name="Frisvad J.C."/>
            <person name="Nielsen K.L."/>
        </authorList>
    </citation>
    <scope>NUCLEOTIDE SEQUENCE</scope>
    <source>
        <strain evidence="2">IBT 35675</strain>
    </source>
</reference>
<gene>
    <name evidence="2" type="ORF">N7541_003323</name>
</gene>
<feature type="compositionally biased region" description="Basic and acidic residues" evidence="1">
    <location>
        <begin position="44"/>
        <end position="53"/>
    </location>
</feature>
<accession>A0A9W9RP53</accession>